<evidence type="ECO:0000313" key="2">
    <source>
        <dbReference type="EMBL" id="VGO12636.1"/>
    </source>
</evidence>
<evidence type="ECO:0000256" key="1">
    <source>
        <dbReference type="SAM" id="MobiDB-lite"/>
    </source>
</evidence>
<evidence type="ECO:0000313" key="3">
    <source>
        <dbReference type="Proteomes" id="UP000366872"/>
    </source>
</evidence>
<feature type="compositionally biased region" description="Acidic residues" evidence="1">
    <location>
        <begin position="31"/>
        <end position="40"/>
    </location>
</feature>
<dbReference type="AlphaFoldDB" id="A0A6C2TZN7"/>
<dbReference type="RefSeq" id="WP_168442010.1">
    <property type="nucleotide sequence ID" value="NZ_CAAHFG010000001.1"/>
</dbReference>
<organism evidence="2 3">
    <name type="scientific">Pontiella desulfatans</name>
    <dbReference type="NCBI Taxonomy" id="2750659"/>
    <lineage>
        <taxon>Bacteria</taxon>
        <taxon>Pseudomonadati</taxon>
        <taxon>Kiritimatiellota</taxon>
        <taxon>Kiritimatiellia</taxon>
        <taxon>Kiritimatiellales</taxon>
        <taxon>Pontiellaceae</taxon>
        <taxon>Pontiella</taxon>
    </lineage>
</organism>
<dbReference type="Proteomes" id="UP000366872">
    <property type="component" value="Unassembled WGS sequence"/>
</dbReference>
<feature type="region of interest" description="Disordered" evidence="1">
    <location>
        <begin position="1"/>
        <end position="57"/>
    </location>
</feature>
<protein>
    <submittedName>
        <fullName evidence="2">Uncharacterized protein</fullName>
    </submittedName>
</protein>
<gene>
    <name evidence="2" type="ORF">PDESU_01189</name>
</gene>
<reference evidence="2 3" key="1">
    <citation type="submission" date="2019-04" db="EMBL/GenBank/DDBJ databases">
        <authorList>
            <person name="Van Vliet M D."/>
        </authorList>
    </citation>
    <scope>NUCLEOTIDE SEQUENCE [LARGE SCALE GENOMIC DNA]</scope>
    <source>
        <strain evidence="2 3">F1</strain>
    </source>
</reference>
<accession>A0A6C2TZN7</accession>
<dbReference type="EMBL" id="CAAHFG010000001">
    <property type="protein sequence ID" value="VGO12636.1"/>
    <property type="molecule type" value="Genomic_DNA"/>
</dbReference>
<sequence>MGLNINSPFSGRKANIDVPATVDQPGSVQDDPSESAELESIEVKPATLGNLLPSTQG</sequence>
<keyword evidence="3" id="KW-1185">Reference proteome</keyword>
<proteinExistence type="predicted"/>
<name>A0A6C2TZN7_PONDE</name>